<dbReference type="SUPFAM" id="SSF46604">
    <property type="entry name" value="Epsilon subunit of F1F0-ATP synthase C-terminal domain"/>
    <property type="match status" value="1"/>
</dbReference>
<reference evidence="16" key="1">
    <citation type="submission" date="2019-12" db="EMBL/GenBank/DDBJ databases">
        <title>Clostridiaceae gen. nov. sp. nov., isolated from sediment in Xinjiang, China.</title>
        <authorList>
            <person name="Zhang R."/>
        </authorList>
    </citation>
    <scope>NUCLEOTIDE SEQUENCE</scope>
    <source>
        <strain evidence="16">D2Q-11</strain>
    </source>
</reference>
<dbReference type="PANTHER" id="PTHR13822:SF10">
    <property type="entry name" value="ATP SYNTHASE EPSILON CHAIN, CHLOROPLASTIC"/>
    <property type="match status" value="1"/>
</dbReference>
<dbReference type="RefSeq" id="WP_203366246.1">
    <property type="nucleotide sequence ID" value="NZ_WSFT01000031.1"/>
</dbReference>
<dbReference type="InterPro" id="IPR020547">
    <property type="entry name" value="ATP_synth_F1_esu_C"/>
</dbReference>
<dbReference type="Gene3D" id="1.20.5.440">
    <property type="entry name" value="ATP synthase delta/epsilon subunit, C-terminal domain"/>
    <property type="match status" value="1"/>
</dbReference>
<keyword evidence="10 11" id="KW-0066">ATP synthesis</keyword>
<evidence type="ECO:0000256" key="4">
    <source>
        <dbReference type="ARBA" id="ARBA00022448"/>
    </source>
</evidence>
<dbReference type="NCBIfam" id="TIGR01216">
    <property type="entry name" value="ATP_synt_epsi"/>
    <property type="match status" value="1"/>
</dbReference>
<comment type="subcellular location">
    <subcellularLocation>
        <location evidence="2 11">Cell membrane</location>
        <topology evidence="2 11">Peripheral membrane protein</topology>
    </subcellularLocation>
</comment>
<keyword evidence="4 11" id="KW-0813">Transport</keyword>
<dbReference type="GO" id="GO:0046933">
    <property type="term" value="F:proton-transporting ATP synthase activity, rotational mechanism"/>
    <property type="evidence" value="ECO:0007669"/>
    <property type="project" value="UniProtKB-UniRule"/>
</dbReference>
<protein>
    <recommendedName>
        <fullName evidence="11">ATP synthase epsilon chain</fullName>
    </recommendedName>
    <alternativeName>
        <fullName evidence="11">ATP synthase F1 sector epsilon subunit</fullName>
    </alternativeName>
    <alternativeName>
        <fullName evidence="11">F-ATPase epsilon subunit</fullName>
    </alternativeName>
</protein>
<evidence type="ECO:0000256" key="6">
    <source>
        <dbReference type="ARBA" id="ARBA00022781"/>
    </source>
</evidence>
<dbReference type="InterPro" id="IPR036794">
    <property type="entry name" value="ATP_F1_dsu/esu_C_sf"/>
</dbReference>
<dbReference type="InterPro" id="IPR001469">
    <property type="entry name" value="ATP_synth_F1_dsu/esu"/>
</dbReference>
<evidence type="ECO:0000259" key="15">
    <source>
        <dbReference type="Pfam" id="PF02823"/>
    </source>
</evidence>
<evidence type="ECO:0000313" key="16">
    <source>
        <dbReference type="EMBL" id="MBS4538320.1"/>
    </source>
</evidence>
<evidence type="ECO:0000256" key="5">
    <source>
        <dbReference type="ARBA" id="ARBA00022475"/>
    </source>
</evidence>
<dbReference type="InterPro" id="IPR036771">
    <property type="entry name" value="ATPsynth_dsu/esu_N"/>
</dbReference>
<evidence type="ECO:0000256" key="3">
    <source>
        <dbReference type="ARBA" id="ARBA00005712"/>
    </source>
</evidence>
<dbReference type="EMBL" id="WSFT01000031">
    <property type="protein sequence ID" value="MBS4538320.1"/>
    <property type="molecule type" value="Genomic_DNA"/>
</dbReference>
<dbReference type="GO" id="GO:0005886">
    <property type="term" value="C:plasma membrane"/>
    <property type="evidence" value="ECO:0007669"/>
    <property type="project" value="UniProtKB-SubCell"/>
</dbReference>
<dbReference type="Pfam" id="PF00401">
    <property type="entry name" value="ATP-synt_DE"/>
    <property type="match status" value="1"/>
</dbReference>
<dbReference type="NCBIfam" id="NF001846">
    <property type="entry name" value="PRK00571.1-3"/>
    <property type="match status" value="1"/>
</dbReference>
<dbReference type="Gene3D" id="2.60.15.10">
    <property type="entry name" value="F0F1 ATP synthase delta/epsilon subunit, N-terminal"/>
    <property type="match status" value="1"/>
</dbReference>
<comment type="subunit">
    <text evidence="11 12">F-type ATPases have 2 components, CF(1) - the catalytic core - and CF(0) - the membrane proton channel. CF(1) has five subunits: alpha(3), beta(3), gamma(1), delta(1), epsilon(1). CF(0) has three main subunits: a, b and c.</text>
</comment>
<feature type="domain" description="ATP synthase epsilon subunit C-terminal" evidence="14">
    <location>
        <begin position="87"/>
        <end position="132"/>
    </location>
</feature>
<feature type="domain" description="ATP synthase F1 complex delta/epsilon subunit N-terminal" evidence="15">
    <location>
        <begin position="5"/>
        <end position="83"/>
    </location>
</feature>
<evidence type="ECO:0000256" key="12">
    <source>
        <dbReference type="RuleBase" id="RU003656"/>
    </source>
</evidence>
<evidence type="ECO:0000256" key="10">
    <source>
        <dbReference type="ARBA" id="ARBA00023310"/>
    </source>
</evidence>
<dbReference type="Pfam" id="PF02823">
    <property type="entry name" value="ATP-synt_DE_N"/>
    <property type="match status" value="1"/>
</dbReference>
<dbReference type="GO" id="GO:0005524">
    <property type="term" value="F:ATP binding"/>
    <property type="evidence" value="ECO:0007669"/>
    <property type="project" value="UniProtKB-UniRule"/>
</dbReference>
<proteinExistence type="inferred from homology"/>
<keyword evidence="17" id="KW-1185">Reference proteome</keyword>
<comment type="similarity">
    <text evidence="3 11 12">Belongs to the ATPase epsilon chain family.</text>
</comment>
<evidence type="ECO:0000256" key="2">
    <source>
        <dbReference type="ARBA" id="ARBA00004202"/>
    </source>
</evidence>
<name>A0A942UUN6_9FIRM</name>
<evidence type="ECO:0000256" key="13">
    <source>
        <dbReference type="SAM" id="Coils"/>
    </source>
</evidence>
<comment type="caution">
    <text evidence="16">The sequence shown here is derived from an EMBL/GenBank/DDBJ whole genome shotgun (WGS) entry which is preliminary data.</text>
</comment>
<evidence type="ECO:0000313" key="17">
    <source>
        <dbReference type="Proteomes" id="UP000724672"/>
    </source>
</evidence>
<keyword evidence="6 11" id="KW-0375">Hydrogen ion transport</keyword>
<gene>
    <name evidence="11" type="primary">atpC</name>
    <name evidence="16" type="ORF">GOQ27_07580</name>
</gene>
<dbReference type="InterPro" id="IPR020546">
    <property type="entry name" value="ATP_synth_F1_dsu/esu_N"/>
</dbReference>
<dbReference type="Proteomes" id="UP000724672">
    <property type="component" value="Unassembled WGS sequence"/>
</dbReference>
<organism evidence="16 17">
    <name type="scientific">Anaeromonas frigoriresistens</name>
    <dbReference type="NCBI Taxonomy" id="2683708"/>
    <lineage>
        <taxon>Bacteria</taxon>
        <taxon>Bacillati</taxon>
        <taxon>Bacillota</taxon>
        <taxon>Tissierellia</taxon>
        <taxon>Tissierellales</taxon>
        <taxon>Thermohalobacteraceae</taxon>
        <taxon>Anaeromonas</taxon>
    </lineage>
</organism>
<evidence type="ECO:0000256" key="1">
    <source>
        <dbReference type="ARBA" id="ARBA00003543"/>
    </source>
</evidence>
<comment type="function">
    <text evidence="1 11">Produces ATP from ADP in the presence of a proton gradient across the membrane.</text>
</comment>
<accession>A0A942UUN6</accession>
<evidence type="ECO:0000256" key="7">
    <source>
        <dbReference type="ARBA" id="ARBA00023065"/>
    </source>
</evidence>
<dbReference type="HAMAP" id="MF_00530">
    <property type="entry name" value="ATP_synth_epsil_bac"/>
    <property type="match status" value="1"/>
</dbReference>
<evidence type="ECO:0000259" key="14">
    <source>
        <dbReference type="Pfam" id="PF00401"/>
    </source>
</evidence>
<dbReference type="CDD" id="cd12152">
    <property type="entry name" value="F1-ATPase_delta"/>
    <property type="match status" value="1"/>
</dbReference>
<keyword evidence="5 11" id="KW-1003">Cell membrane</keyword>
<sequence>MASTLTLEIVTPDRKFFEDEVEKVVVRGLEGDIGVLRNHIPLVTPLAIGRVKIKQNGEYRIAAVAEGYLDITETKTTIVTDAAEWPDEIDLNRAELAKQRAEEKLKKKDKNIDYDRAEIALRKAINRINVAKRG</sequence>
<evidence type="ECO:0000256" key="11">
    <source>
        <dbReference type="HAMAP-Rule" id="MF_00530"/>
    </source>
</evidence>
<keyword evidence="8 11" id="KW-0472">Membrane</keyword>
<dbReference type="NCBIfam" id="NF009980">
    <property type="entry name" value="PRK13446.1"/>
    <property type="match status" value="1"/>
</dbReference>
<keyword evidence="7 11" id="KW-0406">Ion transport</keyword>
<keyword evidence="13" id="KW-0175">Coiled coil</keyword>
<dbReference type="SUPFAM" id="SSF51344">
    <property type="entry name" value="Epsilon subunit of F1F0-ATP synthase N-terminal domain"/>
    <property type="match status" value="1"/>
</dbReference>
<dbReference type="GO" id="GO:0045259">
    <property type="term" value="C:proton-transporting ATP synthase complex"/>
    <property type="evidence" value="ECO:0007669"/>
    <property type="project" value="UniProtKB-KW"/>
</dbReference>
<dbReference type="PANTHER" id="PTHR13822">
    <property type="entry name" value="ATP SYNTHASE DELTA/EPSILON CHAIN"/>
    <property type="match status" value="1"/>
</dbReference>
<dbReference type="AlphaFoldDB" id="A0A942UUN6"/>
<dbReference type="FunFam" id="1.20.5.440:FF:000001">
    <property type="entry name" value="ATP synthase epsilon chain"/>
    <property type="match status" value="1"/>
</dbReference>
<keyword evidence="9 11" id="KW-0139">CF(1)</keyword>
<feature type="coiled-coil region" evidence="13">
    <location>
        <begin position="91"/>
        <end position="118"/>
    </location>
</feature>
<evidence type="ECO:0000256" key="9">
    <source>
        <dbReference type="ARBA" id="ARBA00023196"/>
    </source>
</evidence>
<evidence type="ECO:0000256" key="8">
    <source>
        <dbReference type="ARBA" id="ARBA00023136"/>
    </source>
</evidence>